<organism evidence="2 3">
    <name type="scientific">Teichococcus globiformis</name>
    <dbReference type="NCBI Taxonomy" id="2307229"/>
    <lineage>
        <taxon>Bacteria</taxon>
        <taxon>Pseudomonadati</taxon>
        <taxon>Pseudomonadota</taxon>
        <taxon>Alphaproteobacteria</taxon>
        <taxon>Acetobacterales</taxon>
        <taxon>Roseomonadaceae</taxon>
        <taxon>Roseomonas</taxon>
    </lineage>
</organism>
<name>A0ABV7G2F2_9PROT</name>
<keyword evidence="1" id="KW-0732">Signal</keyword>
<accession>A0ABV7G2F2</accession>
<evidence type="ECO:0000313" key="3">
    <source>
        <dbReference type="Proteomes" id="UP001595593"/>
    </source>
</evidence>
<evidence type="ECO:0000256" key="1">
    <source>
        <dbReference type="SAM" id="SignalP"/>
    </source>
</evidence>
<keyword evidence="3" id="KW-1185">Reference proteome</keyword>
<proteinExistence type="predicted"/>
<sequence>MRRRYFTAAALPFLLAACATDPARSYLGGVGVSLRGAAMNAPFQFGDLSRWHGQPDRAALAIVQIEYLAETLANDSYWNQKVSPLVTMQMERARDEAREALGIASGAQPELVMRQLRQAAQSLQDGQRGAAVEALGGPAFSLGGEGTLRALSSLPRLPRSAEAAGAVNAEITRLDNERNR</sequence>
<feature type="signal peptide" evidence="1">
    <location>
        <begin position="1"/>
        <end position="19"/>
    </location>
</feature>
<evidence type="ECO:0000313" key="2">
    <source>
        <dbReference type="EMBL" id="MFC3125723.1"/>
    </source>
</evidence>
<feature type="chain" id="PRO_5046476980" evidence="1">
    <location>
        <begin position="20"/>
        <end position="180"/>
    </location>
</feature>
<dbReference type="PROSITE" id="PS51257">
    <property type="entry name" value="PROKAR_LIPOPROTEIN"/>
    <property type="match status" value="1"/>
</dbReference>
<comment type="caution">
    <text evidence="2">The sequence shown here is derived from an EMBL/GenBank/DDBJ whole genome shotgun (WGS) entry which is preliminary data.</text>
</comment>
<dbReference type="Proteomes" id="UP001595593">
    <property type="component" value="Unassembled WGS sequence"/>
</dbReference>
<dbReference type="EMBL" id="JBHRTN010000010">
    <property type="protein sequence ID" value="MFC3125723.1"/>
    <property type="molecule type" value="Genomic_DNA"/>
</dbReference>
<gene>
    <name evidence="2" type="ORF">ACFOD4_11655</name>
</gene>
<dbReference type="RefSeq" id="WP_379596612.1">
    <property type="nucleotide sequence ID" value="NZ_JBHRTN010000010.1"/>
</dbReference>
<protein>
    <submittedName>
        <fullName evidence="2">Uncharacterized protein</fullName>
    </submittedName>
</protein>
<reference evidence="3" key="1">
    <citation type="journal article" date="2019" name="Int. J. Syst. Evol. Microbiol.">
        <title>The Global Catalogue of Microorganisms (GCM) 10K type strain sequencing project: providing services to taxonomists for standard genome sequencing and annotation.</title>
        <authorList>
            <consortium name="The Broad Institute Genomics Platform"/>
            <consortium name="The Broad Institute Genome Sequencing Center for Infectious Disease"/>
            <person name="Wu L."/>
            <person name="Ma J."/>
        </authorList>
    </citation>
    <scope>NUCLEOTIDE SEQUENCE [LARGE SCALE GENOMIC DNA]</scope>
    <source>
        <strain evidence="3">KCTC 52094</strain>
    </source>
</reference>